<dbReference type="eggNOG" id="KOG2277">
    <property type="taxonomic scope" value="Eukaryota"/>
</dbReference>
<comment type="subcellular location">
    <subcellularLocation>
        <location evidence="3">Cytoplasm</location>
    </subcellularLocation>
</comment>
<evidence type="ECO:0000256" key="9">
    <source>
        <dbReference type="SAM" id="MobiDB-lite"/>
    </source>
</evidence>
<keyword evidence="4" id="KW-0963">Cytoplasm</keyword>
<dbReference type="Pfam" id="PF22600">
    <property type="entry name" value="MTPAP-like_central"/>
    <property type="match status" value="1"/>
</dbReference>
<evidence type="ECO:0000313" key="13">
    <source>
        <dbReference type="Proteomes" id="UP000014500"/>
    </source>
</evidence>
<dbReference type="HOGENOM" id="CLU_033943_5_0_1"/>
<dbReference type="InterPro" id="IPR054708">
    <property type="entry name" value="MTPAP-like_central"/>
</dbReference>
<dbReference type="EnsemblMetazoa" id="SMAR012390-RA">
    <property type="protein sequence ID" value="SMAR012390-PA"/>
    <property type="gene ID" value="SMAR012390"/>
</dbReference>
<evidence type="ECO:0000256" key="5">
    <source>
        <dbReference type="ARBA" id="ARBA00022679"/>
    </source>
</evidence>
<comment type="cofactor">
    <cofactor evidence="2">
        <name>Mg(2+)</name>
        <dbReference type="ChEBI" id="CHEBI:18420"/>
    </cofactor>
</comment>
<evidence type="ECO:0000256" key="4">
    <source>
        <dbReference type="ARBA" id="ARBA00022490"/>
    </source>
</evidence>
<keyword evidence="6" id="KW-0479">Metal-binding</keyword>
<dbReference type="PANTHER" id="PTHR12271">
    <property type="entry name" value="POLY A POLYMERASE CID PAP -RELATED"/>
    <property type="match status" value="1"/>
</dbReference>
<evidence type="ECO:0000256" key="6">
    <source>
        <dbReference type="ARBA" id="ARBA00022723"/>
    </source>
</evidence>
<sequence>MYPWLRNYFLLPPLPPTFNNYHVASHHADLIKPLSLIDTGGIYVYFEANNNKRSRNYILPILINDFGCGNGNGGFSVSGRNEKNYKFHANDKFLNSNSNRAIRFSSMKRRISKDKDPDTDTSNSSNTEGYQPPMKRQQLGDPIHCAILTTYLDCKQTEEIYLKKMRLRDAISTALRGIYSDCHLFVVGSSENGFGSKTSDMDMCLLIRPNELWNEVDQRVEAPAHLRNVYRVLKKCEFIQKLELITAKVPILKFRDRISGVEVDLNVNNTVGIRNTHLLRCYSKVDPRVSPLVGIVKIWAHVQDINNAKLMTISSYSLTLMVIHYLQCGVSPAILPSLQKLHPYKFSSRVEIQNIDINDPVPVYLSKNEMSLGELMIGFLDYFTNRYDFRTDAMSIRTGSKVPKFVVQNQRSMKNNPGQWKCLCIEEPFELTNTARSVYDDGVFSRVKSVFQCSWRRLRETKKLGSIIHC</sequence>
<dbReference type="STRING" id="126957.T1JEY6"/>
<proteinExistence type="inferred from homology"/>
<dbReference type="GO" id="GO:0046872">
    <property type="term" value="F:metal ion binding"/>
    <property type="evidence" value="ECO:0007669"/>
    <property type="project" value="UniProtKB-KW"/>
</dbReference>
<dbReference type="AlphaFoldDB" id="T1JEY6"/>
<feature type="domain" description="PAP-associated" evidence="10">
    <location>
        <begin position="371"/>
        <end position="433"/>
    </location>
</feature>
<evidence type="ECO:0000256" key="2">
    <source>
        <dbReference type="ARBA" id="ARBA00001946"/>
    </source>
</evidence>
<dbReference type="GO" id="GO:0005737">
    <property type="term" value="C:cytoplasm"/>
    <property type="evidence" value="ECO:0007669"/>
    <property type="project" value="UniProtKB-SubCell"/>
</dbReference>
<accession>T1JEY6</accession>
<dbReference type="GO" id="GO:1990817">
    <property type="term" value="F:poly(A) RNA polymerase activity"/>
    <property type="evidence" value="ECO:0007669"/>
    <property type="project" value="TreeGrafter"/>
</dbReference>
<dbReference type="SUPFAM" id="SSF81631">
    <property type="entry name" value="PAP/OAS1 substrate-binding domain"/>
    <property type="match status" value="1"/>
</dbReference>
<reference evidence="13" key="1">
    <citation type="submission" date="2011-05" db="EMBL/GenBank/DDBJ databases">
        <authorList>
            <person name="Richards S.R."/>
            <person name="Qu J."/>
            <person name="Jiang H."/>
            <person name="Jhangiani S.N."/>
            <person name="Agravi P."/>
            <person name="Goodspeed R."/>
            <person name="Gross S."/>
            <person name="Mandapat C."/>
            <person name="Jackson L."/>
            <person name="Mathew T."/>
            <person name="Pu L."/>
            <person name="Thornton R."/>
            <person name="Saada N."/>
            <person name="Wilczek-Boney K.B."/>
            <person name="Lee S."/>
            <person name="Kovar C."/>
            <person name="Wu Y."/>
            <person name="Scherer S.E."/>
            <person name="Worley K.C."/>
            <person name="Muzny D.M."/>
            <person name="Gibbs R."/>
        </authorList>
    </citation>
    <scope>NUCLEOTIDE SEQUENCE</scope>
    <source>
        <strain evidence="13">Brora</strain>
    </source>
</reference>
<dbReference type="GO" id="GO:0031123">
    <property type="term" value="P:RNA 3'-end processing"/>
    <property type="evidence" value="ECO:0007669"/>
    <property type="project" value="TreeGrafter"/>
</dbReference>
<protein>
    <submittedName>
        <fullName evidence="12">Uncharacterized protein</fullName>
    </submittedName>
</protein>
<dbReference type="Pfam" id="PF03828">
    <property type="entry name" value="PAP_assoc"/>
    <property type="match status" value="1"/>
</dbReference>
<evidence type="ECO:0000256" key="7">
    <source>
        <dbReference type="ARBA" id="ARBA00022842"/>
    </source>
</evidence>
<dbReference type="Gene3D" id="1.10.1410.10">
    <property type="match status" value="1"/>
</dbReference>
<dbReference type="SUPFAM" id="SSF81301">
    <property type="entry name" value="Nucleotidyltransferase"/>
    <property type="match status" value="1"/>
</dbReference>
<keyword evidence="13" id="KW-1185">Reference proteome</keyword>
<evidence type="ECO:0000256" key="3">
    <source>
        <dbReference type="ARBA" id="ARBA00004496"/>
    </source>
</evidence>
<name>T1JEY6_STRMM</name>
<dbReference type="PhylomeDB" id="T1JEY6"/>
<keyword evidence="7" id="KW-0460">Magnesium</keyword>
<comment type="cofactor">
    <cofactor evidence="1">
        <name>Mn(2+)</name>
        <dbReference type="ChEBI" id="CHEBI:29035"/>
    </cofactor>
</comment>
<evidence type="ECO:0000256" key="1">
    <source>
        <dbReference type="ARBA" id="ARBA00001936"/>
    </source>
</evidence>
<dbReference type="PANTHER" id="PTHR12271:SF40">
    <property type="entry name" value="POLY(A) RNA POLYMERASE GLD2"/>
    <property type="match status" value="1"/>
</dbReference>
<evidence type="ECO:0000259" key="10">
    <source>
        <dbReference type="Pfam" id="PF03828"/>
    </source>
</evidence>
<dbReference type="EMBL" id="JH432134">
    <property type="status" value="NOT_ANNOTATED_CDS"/>
    <property type="molecule type" value="Genomic_DNA"/>
</dbReference>
<dbReference type="Proteomes" id="UP000014500">
    <property type="component" value="Unassembled WGS sequence"/>
</dbReference>
<feature type="region of interest" description="Disordered" evidence="9">
    <location>
        <begin position="106"/>
        <end position="137"/>
    </location>
</feature>
<evidence type="ECO:0000313" key="12">
    <source>
        <dbReference type="EnsemblMetazoa" id="SMAR012390-PA"/>
    </source>
</evidence>
<reference evidence="12" key="2">
    <citation type="submission" date="2015-02" db="UniProtKB">
        <authorList>
            <consortium name="EnsemblMetazoa"/>
        </authorList>
    </citation>
    <scope>IDENTIFICATION</scope>
</reference>
<keyword evidence="5" id="KW-0808">Transferase</keyword>
<evidence type="ECO:0000259" key="11">
    <source>
        <dbReference type="Pfam" id="PF22600"/>
    </source>
</evidence>
<organism evidence="12 13">
    <name type="scientific">Strigamia maritima</name>
    <name type="common">European centipede</name>
    <name type="synonym">Geophilus maritimus</name>
    <dbReference type="NCBI Taxonomy" id="126957"/>
    <lineage>
        <taxon>Eukaryota</taxon>
        <taxon>Metazoa</taxon>
        <taxon>Ecdysozoa</taxon>
        <taxon>Arthropoda</taxon>
        <taxon>Myriapoda</taxon>
        <taxon>Chilopoda</taxon>
        <taxon>Pleurostigmophora</taxon>
        <taxon>Geophilomorpha</taxon>
        <taxon>Linotaeniidae</taxon>
        <taxon>Strigamia</taxon>
    </lineage>
</organism>
<comment type="similarity">
    <text evidence="8">Belongs to the DNA polymerase type-B-like family. GLD2 subfamily.</text>
</comment>
<dbReference type="Gene3D" id="3.30.460.10">
    <property type="entry name" value="Beta Polymerase, domain 2"/>
    <property type="match status" value="1"/>
</dbReference>
<feature type="compositionally biased region" description="Polar residues" evidence="9">
    <location>
        <begin position="120"/>
        <end position="129"/>
    </location>
</feature>
<dbReference type="InterPro" id="IPR002058">
    <property type="entry name" value="PAP_assoc"/>
</dbReference>
<dbReference type="OMA" id="TICKRRV"/>
<evidence type="ECO:0000256" key="8">
    <source>
        <dbReference type="ARBA" id="ARBA00038491"/>
    </source>
</evidence>
<dbReference type="InterPro" id="IPR043519">
    <property type="entry name" value="NT_sf"/>
</dbReference>
<dbReference type="CDD" id="cd05402">
    <property type="entry name" value="NT_PAP_TUTase"/>
    <property type="match status" value="1"/>
</dbReference>
<feature type="domain" description="Poly(A) RNA polymerase mitochondrial-like central palm" evidence="11">
    <location>
        <begin position="147"/>
        <end position="284"/>
    </location>
</feature>